<name>A0A450XRG6_9GAMM</name>
<dbReference type="Pfam" id="PF13289">
    <property type="entry name" value="SIR2_2"/>
    <property type="match status" value="1"/>
</dbReference>
<dbReference type="InterPro" id="IPR029035">
    <property type="entry name" value="DHS-like_NAD/FAD-binding_dom"/>
</dbReference>
<protein>
    <submittedName>
        <fullName evidence="1">SIR2-like domain-containing protein</fullName>
    </submittedName>
</protein>
<dbReference type="SUPFAM" id="SSF52467">
    <property type="entry name" value="DHS-like NAD/FAD-binding domain"/>
    <property type="match status" value="1"/>
</dbReference>
<dbReference type="EMBL" id="CAADFO010000096">
    <property type="protein sequence ID" value="VFK31880.1"/>
    <property type="molecule type" value="Genomic_DNA"/>
</dbReference>
<proteinExistence type="predicted"/>
<sequence length="1327" mass="151131">MEQSHKQPDPESAINARLVSLAPAPGSDLTRIPERLLLAHARGQVLFLTGAGISRPALPDFRGLVSDVYKKLDPAVHAAISGILSDIPPTAYDRWKHYLSNLTHYQIAEIERFFSQDYDVVLGMLERRMDRQSHKESRVRQAVVEALRMPNARPAPIHRALIRLADRGGATAIVTTNFDLFLENAAGNLRQSLQTYALGGIPRPSLREDFAGILHLHGALESNPERHSDLIVTDQDFGEFYLRRRIVPDFIYDAARLFHLVLVGYSANDPPMRYLLNAIAGDSTRFPDLKERFAFVGTRDPVILADWVGRGITPIPYDPANEHVALRDTLMRWADLSAINGKTTLVDRKIKRLVQTGRNEASDTHRDLFDHLIRRADPKERVWLSQLASRHKADLGWLDAIVEIAARRHPVSTPSEPRQENLQGSERWARRATEAFLEGRFAERATIDWALGLKSTDTIQREALLNLLDRWALKNEEEPGEPWRSAWRFIEEIWRQPAVKDAEISVIFAQNRLRAGERSGSLIDAIVETVAPRFEVKSSSHLDCLYLESLRKTPKHPKEVRDLLSIDLTSEEVIDPDKLGLKDLEDRPFLISLAGALECAVARGLELARRIPDMDRKHVIRPLDRVYYIPFDKRGYERGMAPSVKLLHGVVARLVELDPASVIDLVRRWRSMDSSVHLRLWAALSRNPQVTPADEVSEFLRSLDEKMFWNLNGYPEIAELRARRFADLDPQTQKTLTARIRKLAPHNKWPKGIAAEKIEKAKRYQGIRELRRIQVAGARLPQSDKDWLKERIQEFPELAEMKVDTDFPRTFSGSYRKAIEPDNRFELLSGEECLKALESVLPSIRGSGDDLAESAENWLNADGNVIRILAELESTTNGADFPKVWAHFGWAHSPRVEKAKQAISREADDECQRVLSLLVRLPETTLRKAIHGISWWISIWNEQILARPEGIDIWLKVWPAAVTATNVDQAAQKEKYVDTALEESDEREYEGFDTLNPPVRRLVDVFLAACLDLNKTPYQFEDVTSAPRRMRDAIETAAGHARLIALHRMIEVLPWFLDADTGWTRKTLIAPLYDDTQEGRLLWRAVAYETRSSDVIEIIGEPMAEYATDRQLDRETRQSLVFSLIVESLHAFREKRPPAIPHTRVTQMIRLLDDEVRAHGAWAIQRFVAENSEPGEEEETPSSEELFRNVARPFLQKVWPQERTLATPGVSRALTDLPATARGAFAEAVDAIERFLVPFECRSIRNYGFFNNHGFLGKKFKDRPTLSIIDDKEKADALLRLLDPTIGIGETAIIPYDLSDALHRIREVAPDLTRDNRFQRLATAIRR</sequence>
<dbReference type="Gene3D" id="3.40.50.1220">
    <property type="entry name" value="TPP-binding domain"/>
    <property type="match status" value="1"/>
</dbReference>
<organism evidence="1">
    <name type="scientific">Candidatus Kentrum sp. MB</name>
    <dbReference type="NCBI Taxonomy" id="2138164"/>
    <lineage>
        <taxon>Bacteria</taxon>
        <taxon>Pseudomonadati</taxon>
        <taxon>Pseudomonadota</taxon>
        <taxon>Gammaproteobacteria</taxon>
        <taxon>Candidatus Kentrum</taxon>
    </lineage>
</organism>
<reference evidence="1" key="1">
    <citation type="submission" date="2019-02" db="EMBL/GenBank/DDBJ databases">
        <authorList>
            <person name="Gruber-Vodicka R. H."/>
            <person name="Seah K. B. B."/>
        </authorList>
    </citation>
    <scope>NUCLEOTIDE SEQUENCE</scope>
    <source>
        <strain evidence="1">BECK_BZ197</strain>
    </source>
</reference>
<gene>
    <name evidence="1" type="ORF">BECKMB1821G_GA0114241_10962</name>
</gene>
<accession>A0A450XRG6</accession>
<evidence type="ECO:0000313" key="1">
    <source>
        <dbReference type="EMBL" id="VFK31880.1"/>
    </source>
</evidence>